<dbReference type="RefSeq" id="WP_344608024.1">
    <property type="nucleotide sequence ID" value="NZ_BAAAHE010000044.1"/>
</dbReference>
<dbReference type="PANTHER" id="PTHR43316:SF3">
    <property type="entry name" value="HALOACID DEHALOGENASE, TYPE II (AFU_ORTHOLOGUE AFUA_2G07750)-RELATED"/>
    <property type="match status" value="1"/>
</dbReference>
<dbReference type="NCBIfam" id="TIGR01549">
    <property type="entry name" value="HAD-SF-IA-v1"/>
    <property type="match status" value="1"/>
</dbReference>
<name>A0ABN1H7Q1_9ACTN</name>
<dbReference type="SFLD" id="SFLDS00003">
    <property type="entry name" value="Haloacid_Dehalogenase"/>
    <property type="match status" value="1"/>
</dbReference>
<dbReference type="Pfam" id="PF00702">
    <property type="entry name" value="Hydrolase"/>
    <property type="match status" value="1"/>
</dbReference>
<reference evidence="2 3" key="1">
    <citation type="journal article" date="2019" name="Int. J. Syst. Evol. Microbiol.">
        <title>The Global Catalogue of Microorganisms (GCM) 10K type strain sequencing project: providing services to taxonomists for standard genome sequencing and annotation.</title>
        <authorList>
            <consortium name="The Broad Institute Genomics Platform"/>
            <consortium name="The Broad Institute Genome Sequencing Center for Infectious Disease"/>
            <person name="Wu L."/>
            <person name="Ma J."/>
        </authorList>
    </citation>
    <scope>NUCLEOTIDE SEQUENCE [LARGE SCALE GENOMIC DNA]</scope>
    <source>
        <strain evidence="2 3">JCM 10671</strain>
    </source>
</reference>
<proteinExistence type="predicted"/>
<dbReference type="InterPro" id="IPR036412">
    <property type="entry name" value="HAD-like_sf"/>
</dbReference>
<dbReference type="InterPro" id="IPR023214">
    <property type="entry name" value="HAD_sf"/>
</dbReference>
<keyword evidence="3" id="KW-1185">Reference proteome</keyword>
<dbReference type="PANTHER" id="PTHR43316">
    <property type="entry name" value="HYDROLASE, HALOACID DELAHOGENASE-RELATED"/>
    <property type="match status" value="1"/>
</dbReference>
<dbReference type="SUPFAM" id="SSF56784">
    <property type="entry name" value="HAD-like"/>
    <property type="match status" value="1"/>
</dbReference>
<evidence type="ECO:0000313" key="2">
    <source>
        <dbReference type="EMBL" id="GAA0632015.1"/>
    </source>
</evidence>
<dbReference type="EMBL" id="BAAAHE010000044">
    <property type="protein sequence ID" value="GAA0632015.1"/>
    <property type="molecule type" value="Genomic_DNA"/>
</dbReference>
<dbReference type="InterPro" id="IPR051540">
    <property type="entry name" value="S-2-haloacid_dehalogenase"/>
</dbReference>
<accession>A0ABN1H7Q1</accession>
<dbReference type="SFLD" id="SFLDG01129">
    <property type="entry name" value="C1.5:_HAD__Beta-PGM__Phosphata"/>
    <property type="match status" value="1"/>
</dbReference>
<dbReference type="Gene3D" id="3.40.50.1000">
    <property type="entry name" value="HAD superfamily/HAD-like"/>
    <property type="match status" value="1"/>
</dbReference>
<protein>
    <recommendedName>
        <fullName evidence="4">Hydrolase of the HAD superfamily</fullName>
    </recommendedName>
</protein>
<gene>
    <name evidence="2" type="ORF">GCM10009547_39770</name>
</gene>
<keyword evidence="1" id="KW-0378">Hydrolase</keyword>
<evidence type="ECO:0008006" key="4">
    <source>
        <dbReference type="Google" id="ProtNLM"/>
    </source>
</evidence>
<comment type="caution">
    <text evidence="2">The sequence shown here is derived from an EMBL/GenBank/DDBJ whole genome shotgun (WGS) entry which is preliminary data.</text>
</comment>
<dbReference type="InterPro" id="IPR006439">
    <property type="entry name" value="HAD-SF_hydro_IA"/>
</dbReference>
<organism evidence="2 3">
    <name type="scientific">Sporichthya brevicatena</name>
    <dbReference type="NCBI Taxonomy" id="171442"/>
    <lineage>
        <taxon>Bacteria</taxon>
        <taxon>Bacillati</taxon>
        <taxon>Actinomycetota</taxon>
        <taxon>Actinomycetes</taxon>
        <taxon>Sporichthyales</taxon>
        <taxon>Sporichthyaceae</taxon>
        <taxon>Sporichthya</taxon>
    </lineage>
</organism>
<evidence type="ECO:0000256" key="1">
    <source>
        <dbReference type="ARBA" id="ARBA00022801"/>
    </source>
</evidence>
<dbReference type="Proteomes" id="UP001500957">
    <property type="component" value="Unassembled WGS sequence"/>
</dbReference>
<evidence type="ECO:0000313" key="3">
    <source>
        <dbReference type="Proteomes" id="UP001500957"/>
    </source>
</evidence>
<sequence>MTAAPNGAPAGLDAVIFDWGGTLTRWRPMDIPGTWKAVAAAAAAVDPAHDVAELAVRLAEVDEQLWSRCRNGDCESTRFADVLAACGLDDHPDLLAAHLGEWEPATTLDPDTPAVLAGLKDRGLRVGVLSNTIWPRAQHEAWFARDGVLELIDGAVYSSEIARTKPHPEAFLAAADAVDAHPERVLFVGDRPFEDIHGAKQVGMRAALVPFTVIGDHERGPVQGEADAVLDRLLDVLHLVDRWL</sequence>